<dbReference type="InterPro" id="IPR002036">
    <property type="entry name" value="YbeY"/>
</dbReference>
<dbReference type="GO" id="GO:0008270">
    <property type="term" value="F:zinc ion binding"/>
    <property type="evidence" value="ECO:0007669"/>
    <property type="project" value="UniProtKB-UniRule"/>
</dbReference>
<keyword evidence="7" id="KW-0690">Ribosome biogenesis</keyword>
<feature type="binding site" evidence="7">
    <location>
        <position position="78"/>
    </location>
    <ligand>
        <name>Zn(2+)</name>
        <dbReference type="ChEBI" id="CHEBI:29105"/>
        <note>catalytic</note>
    </ligand>
</feature>
<keyword evidence="5 7" id="KW-0378">Hydrolase</keyword>
<proteinExistence type="inferred from homology"/>
<dbReference type="HAMAP" id="MF_00009">
    <property type="entry name" value="Endoribonucl_YbeY"/>
    <property type="match status" value="1"/>
</dbReference>
<name>A0A1G2E1A0_9BACT</name>
<evidence type="ECO:0000256" key="7">
    <source>
        <dbReference type="HAMAP-Rule" id="MF_00009"/>
    </source>
</evidence>
<dbReference type="GO" id="GO:0005737">
    <property type="term" value="C:cytoplasm"/>
    <property type="evidence" value="ECO:0007669"/>
    <property type="project" value="UniProtKB-SubCell"/>
</dbReference>
<feature type="binding site" evidence="7">
    <location>
        <position position="88"/>
    </location>
    <ligand>
        <name>Zn(2+)</name>
        <dbReference type="ChEBI" id="CHEBI:29105"/>
        <note>catalytic</note>
    </ligand>
</feature>
<gene>
    <name evidence="7" type="primary">ybeY</name>
    <name evidence="8" type="ORF">A2494_03780</name>
</gene>
<reference evidence="8 9" key="1">
    <citation type="journal article" date="2016" name="Nat. Commun.">
        <title>Thousands of microbial genomes shed light on interconnected biogeochemical processes in an aquifer system.</title>
        <authorList>
            <person name="Anantharaman K."/>
            <person name="Brown C.T."/>
            <person name="Hug L.A."/>
            <person name="Sharon I."/>
            <person name="Castelle C.J."/>
            <person name="Probst A.J."/>
            <person name="Thomas B.C."/>
            <person name="Singh A."/>
            <person name="Wilkins M.J."/>
            <person name="Karaoz U."/>
            <person name="Brodie E.L."/>
            <person name="Williams K.H."/>
            <person name="Hubbard S.S."/>
            <person name="Banfield J.F."/>
        </authorList>
    </citation>
    <scope>NUCLEOTIDE SEQUENCE [LARGE SCALE GENOMIC DNA]</scope>
</reference>
<evidence type="ECO:0000313" key="8">
    <source>
        <dbReference type="EMBL" id="OGZ19462.1"/>
    </source>
</evidence>
<keyword evidence="2 7" id="KW-0540">Nuclease</keyword>
<evidence type="ECO:0000256" key="6">
    <source>
        <dbReference type="ARBA" id="ARBA00022833"/>
    </source>
</evidence>
<comment type="function">
    <text evidence="7">Single strand-specific metallo-endoribonuclease involved in late-stage 70S ribosome quality control and in maturation of the 3' terminus of the 16S rRNA.</text>
</comment>
<dbReference type="GO" id="GO:0006364">
    <property type="term" value="P:rRNA processing"/>
    <property type="evidence" value="ECO:0007669"/>
    <property type="project" value="UniProtKB-UniRule"/>
</dbReference>
<evidence type="ECO:0000256" key="3">
    <source>
        <dbReference type="ARBA" id="ARBA00022723"/>
    </source>
</evidence>
<feature type="binding site" evidence="7">
    <location>
        <position position="82"/>
    </location>
    <ligand>
        <name>Zn(2+)</name>
        <dbReference type="ChEBI" id="CHEBI:29105"/>
        <note>catalytic</note>
    </ligand>
</feature>
<evidence type="ECO:0000256" key="4">
    <source>
        <dbReference type="ARBA" id="ARBA00022759"/>
    </source>
</evidence>
<dbReference type="Pfam" id="PF02130">
    <property type="entry name" value="YbeY"/>
    <property type="match status" value="1"/>
</dbReference>
<evidence type="ECO:0000256" key="2">
    <source>
        <dbReference type="ARBA" id="ARBA00022722"/>
    </source>
</evidence>
<dbReference type="Gene3D" id="3.40.390.30">
    <property type="entry name" value="Metalloproteases ('zincins'), catalytic domain"/>
    <property type="match status" value="1"/>
</dbReference>
<evidence type="ECO:0000256" key="1">
    <source>
        <dbReference type="ARBA" id="ARBA00010875"/>
    </source>
</evidence>
<comment type="caution">
    <text evidence="8">The sequence shown here is derived from an EMBL/GenBank/DDBJ whole genome shotgun (WGS) entry which is preliminary data.</text>
</comment>
<organism evidence="8 9">
    <name type="scientific">Candidatus Lloydbacteria bacterium RIFOXYC12_FULL_46_25</name>
    <dbReference type="NCBI Taxonomy" id="1798670"/>
    <lineage>
        <taxon>Bacteria</taxon>
        <taxon>Candidatus Lloydiibacteriota</taxon>
    </lineage>
</organism>
<dbReference type="EC" id="3.1.-.-" evidence="7"/>
<evidence type="ECO:0000256" key="5">
    <source>
        <dbReference type="ARBA" id="ARBA00022801"/>
    </source>
</evidence>
<evidence type="ECO:0000313" key="9">
    <source>
        <dbReference type="Proteomes" id="UP000178106"/>
    </source>
</evidence>
<keyword evidence="4 7" id="KW-0255">Endonuclease</keyword>
<dbReference type="SUPFAM" id="SSF55486">
    <property type="entry name" value="Metalloproteases ('zincins'), catalytic domain"/>
    <property type="match status" value="1"/>
</dbReference>
<dbReference type="Proteomes" id="UP000178106">
    <property type="component" value="Unassembled WGS sequence"/>
</dbReference>
<protein>
    <recommendedName>
        <fullName evidence="7">Endoribonuclease YbeY</fullName>
        <ecNumber evidence="7">3.1.-.-</ecNumber>
    </recommendedName>
</protein>
<dbReference type="GO" id="GO:0004521">
    <property type="term" value="F:RNA endonuclease activity"/>
    <property type="evidence" value="ECO:0007669"/>
    <property type="project" value="UniProtKB-UniRule"/>
</dbReference>
<comment type="similarity">
    <text evidence="1 7">Belongs to the endoribonuclease YbeY family.</text>
</comment>
<sequence length="112" mass="13114">MKEAVLGKTYELSLVIAPDKLSQELNTQYRNKTYTPNVLSFPIDKKHGEIFLNLKQARREHKEREESYEYFVALLFIHGCLHLKGMPHGSTMEKQEARLLAKFAITNTYERK</sequence>
<keyword evidence="7" id="KW-0698">rRNA processing</keyword>
<keyword evidence="3 7" id="KW-0479">Metal-binding</keyword>
<dbReference type="EMBL" id="MHLU01000052">
    <property type="protein sequence ID" value="OGZ19462.1"/>
    <property type="molecule type" value="Genomic_DNA"/>
</dbReference>
<comment type="subcellular location">
    <subcellularLocation>
        <location evidence="7">Cytoplasm</location>
    </subcellularLocation>
</comment>
<comment type="cofactor">
    <cofactor evidence="7">
        <name>Zn(2+)</name>
        <dbReference type="ChEBI" id="CHEBI:29105"/>
    </cofactor>
    <text evidence="7">Binds 1 zinc ion.</text>
</comment>
<dbReference type="InterPro" id="IPR023091">
    <property type="entry name" value="MetalPrtase_cat_dom_sf_prd"/>
</dbReference>
<accession>A0A1G2E1A0</accession>
<keyword evidence="6 7" id="KW-0862">Zinc</keyword>
<keyword evidence="7" id="KW-0963">Cytoplasm</keyword>
<dbReference type="AlphaFoldDB" id="A0A1G2E1A0"/>
<dbReference type="NCBIfam" id="TIGR00043">
    <property type="entry name" value="rRNA maturation RNase YbeY"/>
    <property type="match status" value="1"/>
</dbReference>
<dbReference type="GO" id="GO:0004222">
    <property type="term" value="F:metalloendopeptidase activity"/>
    <property type="evidence" value="ECO:0007669"/>
    <property type="project" value="InterPro"/>
</dbReference>